<protein>
    <submittedName>
        <fullName evidence="1">Uncharacterized protein</fullName>
    </submittedName>
</protein>
<reference evidence="1 2" key="1">
    <citation type="submission" date="2018-07" db="EMBL/GenBank/DDBJ databases">
        <title>Section-level genome sequencing of Aspergillus section Nigri to investigate inter- and intra-species variation.</title>
        <authorList>
            <consortium name="DOE Joint Genome Institute"/>
            <person name="Vesth T.C."/>
            <person name="Nybo J.L."/>
            <person name="Theobald S."/>
            <person name="Frisvad J.C."/>
            <person name="Larsen T.O."/>
            <person name="Nielsen K.F."/>
            <person name="Hoof J.B."/>
            <person name="Brandl J."/>
            <person name="Salamov A."/>
            <person name="Riley R."/>
            <person name="Gladden J.M."/>
            <person name="Phatale P."/>
            <person name="Nielsen M.T."/>
            <person name="Lyhne E.K."/>
            <person name="Kogle M.E."/>
            <person name="Strasser K."/>
            <person name="McDonnell E."/>
            <person name="Barry K."/>
            <person name="Clum A."/>
            <person name="Chen C."/>
            <person name="Nolan M."/>
            <person name="Sandor L."/>
            <person name="Kuo A."/>
            <person name="Lipzen A."/>
            <person name="Hainaut M."/>
            <person name="Drula E."/>
            <person name="Tsang A."/>
            <person name="Magnuson J.K."/>
            <person name="Henrissat B."/>
            <person name="Wiebenga A."/>
            <person name="Simmons B.A."/>
            <person name="Makela M.R."/>
            <person name="De vries R.P."/>
            <person name="Grigoriev I.V."/>
            <person name="Mortensen U.H."/>
            <person name="Baker S.E."/>
            <person name="Andersen M.R."/>
        </authorList>
    </citation>
    <scope>NUCLEOTIDE SEQUENCE [LARGE SCALE GENOMIC DNA]</scope>
    <source>
        <strain evidence="1 2">ATCC 13496</strain>
    </source>
</reference>
<sequence length="191" mass="21798">MAIGRPFSCLRRAITSAVHWLCLYPMSYRKAGRWNINGQSSGIVVRVPRIYPSNRRHKYWTRNGTAAATERCSVHNVPCPFDAVAVMFLIRLAEVDLGRNDEDHTGPINQLVEPLGPNPKLLVADISLQYHDFLRNYQRLGKQVVFLHGLLHLSSCALAISDSSNRRDMFYTRSLNEWAEDMRARTLSIMV</sequence>
<dbReference type="AlphaFoldDB" id="A0A370CCF3"/>
<gene>
    <name evidence="1" type="ORF">M747DRAFT_92787</name>
</gene>
<evidence type="ECO:0000313" key="2">
    <source>
        <dbReference type="Proteomes" id="UP000253845"/>
    </source>
</evidence>
<dbReference type="Proteomes" id="UP000253845">
    <property type="component" value="Unassembled WGS sequence"/>
</dbReference>
<organism evidence="1 2">
    <name type="scientific">Aspergillus niger ATCC 13496</name>
    <dbReference type="NCBI Taxonomy" id="1353008"/>
    <lineage>
        <taxon>Eukaryota</taxon>
        <taxon>Fungi</taxon>
        <taxon>Dikarya</taxon>
        <taxon>Ascomycota</taxon>
        <taxon>Pezizomycotina</taxon>
        <taxon>Eurotiomycetes</taxon>
        <taxon>Eurotiomycetidae</taxon>
        <taxon>Eurotiales</taxon>
        <taxon>Aspergillaceae</taxon>
        <taxon>Aspergillus</taxon>
        <taxon>Aspergillus subgen. Circumdati</taxon>
    </lineage>
</organism>
<dbReference type="VEuPathDB" id="FungiDB:M747DRAFT_92787"/>
<name>A0A370CCF3_ASPNG</name>
<accession>A0A370CCF3</accession>
<evidence type="ECO:0000313" key="1">
    <source>
        <dbReference type="EMBL" id="RDH24811.1"/>
    </source>
</evidence>
<dbReference type="EMBL" id="KZ851901">
    <property type="protein sequence ID" value="RDH24811.1"/>
    <property type="molecule type" value="Genomic_DNA"/>
</dbReference>
<proteinExistence type="predicted"/>